<protein>
    <submittedName>
        <fullName evidence="2">Alpha/beta hydrolase</fullName>
    </submittedName>
</protein>
<sequence length="284" mass="30079">MSRISGAEPSELRVRPAVSKVGGAEPAAAAPVVFVHGSMDRSIGFRRVVDYLPGRPVVGYDRRGWGRSRSMGGPNVSMATHVDDLCAVLAELDAPPVVVGHSYGALVALAAAARRPESTAGVVAFEPPVRWLPWWPASDPWEETVSRSAADGGPEQAARAMLTEILGRTGRLVLARAQPADLAADGASLLAEMADPTFNVPFFDPLDVHTPTVVAAGSLSVPHHREVARRLADLLPHGQFVEIQDARHAAHVSHPQEFARLIDKLEQARTAGEAARGGTTAATE</sequence>
<organism evidence="2 3">
    <name type="scientific">Streptomyces machairae</name>
    <dbReference type="NCBI Taxonomy" id="3134109"/>
    <lineage>
        <taxon>Bacteria</taxon>
        <taxon>Bacillati</taxon>
        <taxon>Actinomycetota</taxon>
        <taxon>Actinomycetes</taxon>
        <taxon>Kitasatosporales</taxon>
        <taxon>Streptomycetaceae</taxon>
        <taxon>Streptomyces</taxon>
    </lineage>
</organism>
<evidence type="ECO:0000313" key="2">
    <source>
        <dbReference type="EMBL" id="MEJ8672909.1"/>
    </source>
</evidence>
<dbReference type="InterPro" id="IPR029058">
    <property type="entry name" value="AB_hydrolase_fold"/>
</dbReference>
<dbReference type="InterPro" id="IPR000073">
    <property type="entry name" value="AB_hydrolase_1"/>
</dbReference>
<dbReference type="Pfam" id="PF12697">
    <property type="entry name" value="Abhydrolase_6"/>
    <property type="match status" value="1"/>
</dbReference>
<name>A0ABU8UVJ0_9ACTN</name>
<dbReference type="PANTHER" id="PTHR43798">
    <property type="entry name" value="MONOACYLGLYCEROL LIPASE"/>
    <property type="match status" value="1"/>
</dbReference>
<dbReference type="Gene3D" id="3.40.50.1820">
    <property type="entry name" value="alpha/beta hydrolase"/>
    <property type="match status" value="1"/>
</dbReference>
<evidence type="ECO:0000313" key="3">
    <source>
        <dbReference type="Proteomes" id="UP001376459"/>
    </source>
</evidence>
<dbReference type="PANTHER" id="PTHR43798:SF33">
    <property type="entry name" value="HYDROLASE, PUTATIVE (AFU_ORTHOLOGUE AFUA_2G14860)-RELATED"/>
    <property type="match status" value="1"/>
</dbReference>
<dbReference type="Proteomes" id="UP001376459">
    <property type="component" value="Unassembled WGS sequence"/>
</dbReference>
<keyword evidence="3" id="KW-1185">Reference proteome</keyword>
<dbReference type="SUPFAM" id="SSF53474">
    <property type="entry name" value="alpha/beta-Hydrolases"/>
    <property type="match status" value="1"/>
</dbReference>
<comment type="caution">
    <text evidence="2">The sequence shown here is derived from an EMBL/GenBank/DDBJ whole genome shotgun (WGS) entry which is preliminary data.</text>
</comment>
<proteinExistence type="predicted"/>
<gene>
    <name evidence="2" type="ORF">WKI71_44735</name>
</gene>
<dbReference type="InterPro" id="IPR050266">
    <property type="entry name" value="AB_hydrolase_sf"/>
</dbReference>
<dbReference type="GO" id="GO:0016787">
    <property type="term" value="F:hydrolase activity"/>
    <property type="evidence" value="ECO:0007669"/>
    <property type="project" value="UniProtKB-KW"/>
</dbReference>
<evidence type="ECO:0000259" key="1">
    <source>
        <dbReference type="Pfam" id="PF12697"/>
    </source>
</evidence>
<accession>A0ABU8UVJ0</accession>
<feature type="domain" description="AB hydrolase-1" evidence="1">
    <location>
        <begin position="32"/>
        <end position="260"/>
    </location>
</feature>
<reference evidence="2 3" key="1">
    <citation type="submission" date="2024-03" db="EMBL/GenBank/DDBJ databases">
        <title>Novel Streptomyces species of biotechnological and ecological value are a feature of Machair soil.</title>
        <authorList>
            <person name="Prole J.R."/>
            <person name="Goodfellow M."/>
            <person name="Allenby N."/>
            <person name="Ward A.C."/>
        </authorList>
    </citation>
    <scope>NUCLEOTIDE SEQUENCE [LARGE SCALE GENOMIC DNA]</scope>
    <source>
        <strain evidence="2 3">MS1.AVA.1</strain>
    </source>
</reference>
<keyword evidence="2" id="KW-0378">Hydrolase</keyword>
<dbReference type="EMBL" id="JBBKAK010000001">
    <property type="protein sequence ID" value="MEJ8672909.1"/>
    <property type="molecule type" value="Genomic_DNA"/>
</dbReference>